<comment type="caution">
    <text evidence="2">The sequence shown here is derived from an EMBL/GenBank/DDBJ whole genome shotgun (WGS) entry which is preliminary data.</text>
</comment>
<dbReference type="Proteomes" id="UP000286134">
    <property type="component" value="Unassembled WGS sequence"/>
</dbReference>
<feature type="non-terminal residue" evidence="2">
    <location>
        <position position="546"/>
    </location>
</feature>
<accession>A0A420HB80</accession>
<dbReference type="EMBL" id="MCFK01009568">
    <property type="protein sequence ID" value="RKF54689.1"/>
    <property type="molecule type" value="Genomic_DNA"/>
</dbReference>
<feature type="region of interest" description="Disordered" evidence="1">
    <location>
        <begin position="194"/>
        <end position="215"/>
    </location>
</feature>
<protein>
    <submittedName>
        <fullName evidence="2">Uncharacterized protein</fullName>
    </submittedName>
</protein>
<dbReference type="AlphaFoldDB" id="A0A420HB80"/>
<keyword evidence="3" id="KW-1185">Reference proteome</keyword>
<evidence type="ECO:0000313" key="2">
    <source>
        <dbReference type="EMBL" id="RKF54689.1"/>
    </source>
</evidence>
<evidence type="ECO:0000256" key="1">
    <source>
        <dbReference type="SAM" id="MobiDB-lite"/>
    </source>
</evidence>
<name>A0A420HB80_9PEZI</name>
<evidence type="ECO:0000313" key="3">
    <source>
        <dbReference type="Proteomes" id="UP000286134"/>
    </source>
</evidence>
<feature type="region of interest" description="Disordered" evidence="1">
    <location>
        <begin position="489"/>
        <end position="510"/>
    </location>
</feature>
<dbReference type="OrthoDB" id="10383795at2759"/>
<gene>
    <name evidence="2" type="ORF">OnM2_095041</name>
</gene>
<reference evidence="2 3" key="1">
    <citation type="journal article" date="2018" name="BMC Genomics">
        <title>Comparative genome analyses reveal sequence features reflecting distinct modes of host-adaptation between dicot and monocot powdery mildew.</title>
        <authorList>
            <person name="Wu Y."/>
            <person name="Ma X."/>
            <person name="Pan Z."/>
            <person name="Kale S.D."/>
            <person name="Song Y."/>
            <person name="King H."/>
            <person name="Zhang Q."/>
            <person name="Presley C."/>
            <person name="Deng X."/>
            <person name="Wei C.I."/>
            <person name="Xiao S."/>
        </authorList>
    </citation>
    <scope>NUCLEOTIDE SEQUENCE [LARGE SCALE GENOMIC DNA]</scope>
    <source>
        <strain evidence="2">UMSG2</strain>
    </source>
</reference>
<proteinExistence type="predicted"/>
<organism evidence="2 3">
    <name type="scientific">Erysiphe neolycopersici</name>
    <dbReference type="NCBI Taxonomy" id="212602"/>
    <lineage>
        <taxon>Eukaryota</taxon>
        <taxon>Fungi</taxon>
        <taxon>Dikarya</taxon>
        <taxon>Ascomycota</taxon>
        <taxon>Pezizomycotina</taxon>
        <taxon>Leotiomycetes</taxon>
        <taxon>Erysiphales</taxon>
        <taxon>Erysiphaceae</taxon>
        <taxon>Erysiphe</taxon>
    </lineage>
</organism>
<feature type="compositionally biased region" description="Basic and acidic residues" evidence="1">
    <location>
        <begin position="196"/>
        <end position="206"/>
    </location>
</feature>
<sequence length="546" mass="63118">MRSAVIDMTLNKVLAGLSDDCLRHKSNERGAATSKTLEECFRIIKDARRSMVSERNQFFLQQESWKSRGFDRIMEAPNQVARVLQDYRNQGFSSSYSTRHLPIDQTTVKVPGTEGRNYLTQNSRFQGLQDAKVLRDQDQSQFISSNYQQSMQGNYHDLIIHIRELDTKGLHKMSSWHSKTGKNIGRQGHMEASPIFDKKGKGRDNNVTHQPPYSTHSMVSGTMEYRNVCWKCGNGPNADGPRHDSRQCIGPVLENWETEILKSKHHERNERVFGGEVKERQTETFPQDPTQPSTDAVTEIELRRRQRYERAQLPQPYIYSKVDQVHESSVEEMSIEELIALEMSLNKDKEFVNVIEGDIDEYLLDEPIAFSPQHSLQYGNNKERIIDDKVPLSEAEVLFSAHVMERENAKRPRHHHHIINDEDIEPLPKRGLSPDEVYSNRVKSNSRRRKVEPLINARLEDGPLNYMEILDRTKVEISLKDLAQMSPAARKHWNHGMSRVNDKRSRRKRSQAEISEISLKAQFEADRNPVKNTRFDLPDLSDSSSM</sequence>